<name>A0A4R2NU61_9BACL</name>
<dbReference type="RefSeq" id="WP_132746747.1">
    <property type="nucleotide sequence ID" value="NZ_SLXK01000021.1"/>
</dbReference>
<sequence length="78" mass="9422">MQLLDWGYTWRRGIKARFDTFPHSVVTLRLINDYYFVYSVEWSEDDQVVTKADSEKMGLLINRELGMEREYLRRKSVV</sequence>
<evidence type="ECO:0000313" key="1">
    <source>
        <dbReference type="EMBL" id="TCP25583.1"/>
    </source>
</evidence>
<keyword evidence="2" id="KW-1185">Reference proteome</keyword>
<gene>
    <name evidence="1" type="ORF">EV207_12113</name>
</gene>
<dbReference type="OrthoDB" id="2453421at2"/>
<accession>A0A4R2NU61</accession>
<reference evidence="1 2" key="1">
    <citation type="submission" date="2019-03" db="EMBL/GenBank/DDBJ databases">
        <title>Genomic Encyclopedia of Type Strains, Phase IV (KMG-IV): sequencing the most valuable type-strain genomes for metagenomic binning, comparative biology and taxonomic classification.</title>
        <authorList>
            <person name="Goeker M."/>
        </authorList>
    </citation>
    <scope>NUCLEOTIDE SEQUENCE [LARGE SCALE GENOMIC DNA]</scope>
    <source>
        <strain evidence="1 2">DSM 19377</strain>
    </source>
</reference>
<protein>
    <submittedName>
        <fullName evidence="1">Uncharacterized protein</fullName>
    </submittedName>
</protein>
<organism evidence="1 2">
    <name type="scientific">Scopulibacillus darangshiensis</name>
    <dbReference type="NCBI Taxonomy" id="442528"/>
    <lineage>
        <taxon>Bacteria</taxon>
        <taxon>Bacillati</taxon>
        <taxon>Bacillota</taxon>
        <taxon>Bacilli</taxon>
        <taxon>Bacillales</taxon>
        <taxon>Sporolactobacillaceae</taxon>
        <taxon>Scopulibacillus</taxon>
    </lineage>
</organism>
<proteinExistence type="predicted"/>
<dbReference type="AlphaFoldDB" id="A0A4R2NU61"/>
<dbReference type="EMBL" id="SLXK01000021">
    <property type="protein sequence ID" value="TCP25583.1"/>
    <property type="molecule type" value="Genomic_DNA"/>
</dbReference>
<dbReference type="Proteomes" id="UP000295416">
    <property type="component" value="Unassembled WGS sequence"/>
</dbReference>
<evidence type="ECO:0000313" key="2">
    <source>
        <dbReference type="Proteomes" id="UP000295416"/>
    </source>
</evidence>
<comment type="caution">
    <text evidence="1">The sequence shown here is derived from an EMBL/GenBank/DDBJ whole genome shotgun (WGS) entry which is preliminary data.</text>
</comment>